<dbReference type="InterPro" id="IPR023347">
    <property type="entry name" value="Lysozyme_dom_sf"/>
</dbReference>
<reference evidence="5 6" key="1">
    <citation type="submission" date="2014-05" db="EMBL/GenBank/DDBJ databases">
        <title>ATOL: Assembling a taxonomically balanced genome-scale reconstruction of the evolutionary history of the Enterobacteriaceae.</title>
        <authorList>
            <person name="Plunkett G.III."/>
            <person name="Neeno-Eckwall E.C."/>
            <person name="Glasner J.D."/>
            <person name="Perna N.T."/>
        </authorList>
    </citation>
    <scope>NUCLEOTIDE SEQUENCE [LARGE SCALE GENOMIC DNA]</scope>
    <source>
        <strain evidence="5 6">ATCC 33852</strain>
    </source>
</reference>
<dbReference type="GO" id="GO:0031640">
    <property type="term" value="P:killing of cells of another organism"/>
    <property type="evidence" value="ECO:0007669"/>
    <property type="project" value="UniProtKB-KW"/>
</dbReference>
<dbReference type="Gene3D" id="1.10.530.40">
    <property type="match status" value="1"/>
</dbReference>
<dbReference type="InterPro" id="IPR002477">
    <property type="entry name" value="Peptidoglycan-bd-like"/>
</dbReference>
<name>A0A085GNY6_EWIA3</name>
<dbReference type="EMBL" id="JMPJ01000018">
    <property type="protein sequence ID" value="KFC85431.1"/>
    <property type="molecule type" value="Genomic_DNA"/>
</dbReference>
<evidence type="ECO:0000256" key="1">
    <source>
        <dbReference type="ARBA" id="ARBA00022529"/>
    </source>
</evidence>
<dbReference type="RefSeq" id="WP_034787505.1">
    <property type="nucleotide sequence ID" value="NZ_JMPJ01000018.1"/>
</dbReference>
<dbReference type="Gene3D" id="1.10.101.10">
    <property type="entry name" value="PGBD-like superfamily/PGBD"/>
    <property type="match status" value="1"/>
</dbReference>
<feature type="compositionally biased region" description="Low complexity" evidence="3">
    <location>
        <begin position="76"/>
        <end position="89"/>
    </location>
</feature>
<dbReference type="GeneID" id="78382929"/>
<keyword evidence="1" id="KW-0929">Antimicrobial</keyword>
<dbReference type="Pfam" id="PF01471">
    <property type="entry name" value="PG_binding_1"/>
    <property type="match status" value="1"/>
</dbReference>
<gene>
    <name evidence="5" type="ORF">GEAM_0396</name>
</gene>
<feature type="region of interest" description="Disordered" evidence="3">
    <location>
        <begin position="75"/>
        <end position="95"/>
    </location>
</feature>
<evidence type="ECO:0000259" key="4">
    <source>
        <dbReference type="Pfam" id="PF01471"/>
    </source>
</evidence>
<dbReference type="OrthoDB" id="932638at2"/>
<organism evidence="5 6">
    <name type="scientific">Ewingella americana (strain ATCC 33852 / DSM 4580 / CCUG 14506 / JCM 5911 / LMG 7869 / NCTC 12157 / CDC 1468-78)</name>
    <dbReference type="NCBI Taxonomy" id="910964"/>
    <lineage>
        <taxon>Bacteria</taxon>
        <taxon>Pseudomonadati</taxon>
        <taxon>Pseudomonadota</taxon>
        <taxon>Gammaproteobacteria</taxon>
        <taxon>Enterobacterales</taxon>
        <taxon>Yersiniaceae</taxon>
        <taxon>Ewingella</taxon>
    </lineage>
</organism>
<feature type="domain" description="Peptidoglycan binding-like" evidence="4">
    <location>
        <begin position="16"/>
        <end position="62"/>
    </location>
</feature>
<evidence type="ECO:0000256" key="2">
    <source>
        <dbReference type="ARBA" id="ARBA00022638"/>
    </source>
</evidence>
<dbReference type="InterPro" id="IPR036366">
    <property type="entry name" value="PGBDSf"/>
</dbReference>
<keyword evidence="6" id="KW-1185">Reference proteome</keyword>
<dbReference type="AlphaFoldDB" id="A0A085GNY6"/>
<dbReference type="InterPro" id="IPR036365">
    <property type="entry name" value="PGBD-like_sf"/>
</dbReference>
<accession>A0A085GNY6</accession>
<dbReference type="CDD" id="cd16903">
    <property type="entry name" value="pesticin_lyz-like"/>
    <property type="match status" value="1"/>
</dbReference>
<proteinExistence type="predicted"/>
<dbReference type="STRING" id="910964.GEAM_0396"/>
<comment type="caution">
    <text evidence="5">The sequence shown here is derived from an EMBL/GenBank/DDBJ whole genome shotgun (WGS) entry which is preliminary data.</text>
</comment>
<keyword evidence="2" id="KW-0081">Bacteriolytic enzyme</keyword>
<dbReference type="Proteomes" id="UP000028640">
    <property type="component" value="Unassembled WGS sequence"/>
</dbReference>
<dbReference type="SUPFAM" id="SSF47090">
    <property type="entry name" value="PGBD-like"/>
    <property type="match status" value="1"/>
</dbReference>
<dbReference type="eggNOG" id="COG3409">
    <property type="taxonomic scope" value="Bacteria"/>
</dbReference>
<protein>
    <submittedName>
        <fullName evidence="5">EF-hand domain-containing protein</fullName>
    </submittedName>
</protein>
<evidence type="ECO:0000313" key="5">
    <source>
        <dbReference type="EMBL" id="KFC85431.1"/>
    </source>
</evidence>
<evidence type="ECO:0000313" key="6">
    <source>
        <dbReference type="Proteomes" id="UP000028640"/>
    </source>
</evidence>
<sequence length="295" mass="32339">MGILGSVGVGGKNQYGDVKQVQQLLQRNGFPQIRDDGRIGPKTIQAIKDYQSRFMRPDGVVDVHGKTYTHLVRGTAPGRAPASAAPAAPVNNHPSSGPLTVSAGQVTFDAEGNDEPSSRFFSRHIHWPEKMESGVTIGRGYDLGSRSEASVRNQLQAAGIPAHQAAMIAKGATLKSTQASQFVQNNQASIGTISHQQQIQLFEAIYPDYVQRAHTNYDNYTNGQPGKVAWQDLHPAIRDIMVDFVYQGWTKGPRPMMAGMTNDFDTLIHYIENTAPIAAGETGRQRANYLRRNRQ</sequence>
<evidence type="ECO:0000256" key="3">
    <source>
        <dbReference type="SAM" id="MobiDB-lite"/>
    </source>
</evidence>
<dbReference type="GO" id="GO:0003796">
    <property type="term" value="F:lysozyme activity"/>
    <property type="evidence" value="ECO:0007669"/>
    <property type="project" value="InterPro"/>
</dbReference>
<dbReference type="GO" id="GO:0042742">
    <property type="term" value="P:defense response to bacterium"/>
    <property type="evidence" value="ECO:0007669"/>
    <property type="project" value="UniProtKB-KW"/>
</dbReference>